<dbReference type="SUPFAM" id="SSF54523">
    <property type="entry name" value="Pili subunits"/>
    <property type="match status" value="1"/>
</dbReference>
<evidence type="ECO:0000313" key="3">
    <source>
        <dbReference type="Proteomes" id="UP000754563"/>
    </source>
</evidence>
<reference evidence="2" key="1">
    <citation type="submission" date="2020-04" db="EMBL/GenBank/DDBJ databases">
        <authorList>
            <person name="Zhang T."/>
        </authorList>
    </citation>
    <scope>NUCLEOTIDE SEQUENCE</scope>
    <source>
        <strain evidence="2">HKST-UBA11</strain>
    </source>
</reference>
<protein>
    <submittedName>
        <fullName evidence="2">Type II secretion system protein</fullName>
    </submittedName>
</protein>
<proteinExistence type="predicted"/>
<dbReference type="AlphaFoldDB" id="A0A955L8U0"/>
<evidence type="ECO:0000256" key="1">
    <source>
        <dbReference type="SAM" id="Phobius"/>
    </source>
</evidence>
<reference evidence="2" key="2">
    <citation type="journal article" date="2021" name="Microbiome">
        <title>Successional dynamics and alternative stable states in a saline activated sludge microbial community over 9 years.</title>
        <authorList>
            <person name="Wang Y."/>
            <person name="Ye J."/>
            <person name="Ju F."/>
            <person name="Liu L."/>
            <person name="Boyd J.A."/>
            <person name="Deng Y."/>
            <person name="Parks D.H."/>
            <person name="Jiang X."/>
            <person name="Yin X."/>
            <person name="Woodcroft B.J."/>
            <person name="Tyson G.W."/>
            <person name="Hugenholtz P."/>
            <person name="Polz M.F."/>
            <person name="Zhang T."/>
        </authorList>
    </citation>
    <scope>NUCLEOTIDE SEQUENCE</scope>
    <source>
        <strain evidence="2">HKST-UBA11</strain>
    </source>
</reference>
<dbReference type="Proteomes" id="UP000754563">
    <property type="component" value="Unassembled WGS sequence"/>
</dbReference>
<dbReference type="EMBL" id="JAGQLH010000089">
    <property type="protein sequence ID" value="MCA9386168.1"/>
    <property type="molecule type" value="Genomic_DNA"/>
</dbReference>
<dbReference type="InterPro" id="IPR045584">
    <property type="entry name" value="Pilin-like"/>
</dbReference>
<comment type="caution">
    <text evidence="2">The sequence shown here is derived from an EMBL/GenBank/DDBJ whole genome shotgun (WGS) entry which is preliminary data.</text>
</comment>
<evidence type="ECO:0000313" key="2">
    <source>
        <dbReference type="EMBL" id="MCA9386168.1"/>
    </source>
</evidence>
<keyword evidence="1" id="KW-0472">Membrane</keyword>
<name>A0A955L8U0_9BACT</name>
<accession>A0A955L8U0</accession>
<organism evidence="2 3">
    <name type="scientific">Candidatus Dojkabacteria bacterium</name>
    <dbReference type="NCBI Taxonomy" id="2099670"/>
    <lineage>
        <taxon>Bacteria</taxon>
        <taxon>Candidatus Dojkabacteria</taxon>
    </lineage>
</organism>
<keyword evidence="1" id="KW-1133">Transmembrane helix</keyword>
<feature type="transmembrane region" description="Helical" evidence="1">
    <location>
        <begin position="20"/>
        <end position="38"/>
    </location>
</feature>
<keyword evidence="1" id="KW-0812">Transmembrane</keyword>
<sequence length="213" mass="23310">MQQVSPSTKNKKNAFSSLELLIVIAIFAVIASLGLTAVRSFRIGTELSSSAQQFEGVVRETINKARNNVVSRTEQVAPDSITDIFASQTSGFLLIVDENLDPVVQLYSCKEASPVSYDCSNPEPVLLNFVDDIEISATLNGSVTCYGVLIENLTGDIQLVTKDVSGRLNAISLITDIDSNPFPNCTVEISHALRTNQDITFNFNRNDNTFERQ</sequence>
<gene>
    <name evidence="2" type="ORF">KC717_05975</name>
</gene>